<evidence type="ECO:0000259" key="2">
    <source>
        <dbReference type="Pfam" id="PF01757"/>
    </source>
</evidence>
<dbReference type="GO" id="GO:0016746">
    <property type="term" value="F:acyltransferase activity"/>
    <property type="evidence" value="ECO:0007669"/>
    <property type="project" value="UniProtKB-KW"/>
</dbReference>
<name>A0ABR8LVZ0_9FLAO</name>
<organism evidence="3 4">
    <name type="scientific">Olleya marilimosa</name>
    <dbReference type="NCBI Taxonomy" id="272164"/>
    <lineage>
        <taxon>Bacteria</taxon>
        <taxon>Pseudomonadati</taxon>
        <taxon>Bacteroidota</taxon>
        <taxon>Flavobacteriia</taxon>
        <taxon>Flavobacteriales</taxon>
        <taxon>Flavobacteriaceae</taxon>
    </lineage>
</organism>
<feature type="transmembrane region" description="Helical" evidence="1">
    <location>
        <begin position="289"/>
        <end position="307"/>
    </location>
</feature>
<sequence>MKRLPNLDVLRFVLATLVLFFHLPQLCRNQGLPYFLDAPVFNRGVEAVYMFFVLSGFLIIKTIYSDKQRDVFSIRKFYIRRVLRIVPLYYLIVIFGFVFYWIVLPKLEIPFTNNYPLWDGLLLSMFFLPNVFAKLYMPGGILEVLWSIGIEEQFYIIVAPLLFLVNKNKVLQFLIGLTGLYFLMFHLSFFSFLKSFNMVFFFLFFGGIVAILEEKNQLQFLKKNKIYPLITTVLVLLYFLTDIFHTTDTYIFNLITMVLFGLFIHTIAYNKVGIQIQNKSLNYLGQISYGLYMYHVIALNAVVFLFLKLQIATILNDGLTIVLIYMLTFTFTFIMAHLSYKYFETYFLKLKNKFRE</sequence>
<dbReference type="Pfam" id="PF01757">
    <property type="entry name" value="Acyl_transf_3"/>
    <property type="match status" value="1"/>
</dbReference>
<reference evidence="3 4" key="1">
    <citation type="submission" date="2020-09" db="EMBL/GenBank/DDBJ databases">
        <title>Bacillus nautilus sp. nov., Chryseoglobus crepusculi sp. nov, and Psychrobacter noctis sp. nov., isolated from deep-sea sponges from the equatorial Atlantic.</title>
        <authorList>
            <person name="Stennett H.L."/>
            <person name="Williams S.E."/>
        </authorList>
    </citation>
    <scope>NUCLEOTIDE SEQUENCE [LARGE SCALE GENOMIC DNA]</scope>
    <source>
        <strain evidence="3 4">28M-24</strain>
    </source>
</reference>
<dbReference type="PANTHER" id="PTHR23028">
    <property type="entry name" value="ACETYLTRANSFERASE"/>
    <property type="match status" value="1"/>
</dbReference>
<feature type="transmembrane region" description="Helical" evidence="1">
    <location>
        <begin position="45"/>
        <end position="64"/>
    </location>
</feature>
<proteinExistence type="predicted"/>
<feature type="transmembrane region" description="Helical" evidence="1">
    <location>
        <begin position="85"/>
        <end position="103"/>
    </location>
</feature>
<keyword evidence="1" id="KW-0812">Transmembrane</keyword>
<keyword evidence="4" id="KW-1185">Reference proteome</keyword>
<feature type="transmembrane region" description="Helical" evidence="1">
    <location>
        <begin position="170"/>
        <end position="190"/>
    </location>
</feature>
<evidence type="ECO:0000313" key="3">
    <source>
        <dbReference type="EMBL" id="MBD3863761.1"/>
    </source>
</evidence>
<keyword evidence="3" id="KW-0012">Acyltransferase</keyword>
<keyword evidence="1" id="KW-1133">Transmembrane helix</keyword>
<feature type="transmembrane region" description="Helical" evidence="1">
    <location>
        <begin position="250"/>
        <end position="269"/>
    </location>
</feature>
<evidence type="ECO:0000256" key="1">
    <source>
        <dbReference type="SAM" id="Phobius"/>
    </source>
</evidence>
<feature type="transmembrane region" description="Helical" evidence="1">
    <location>
        <begin position="226"/>
        <end position="244"/>
    </location>
</feature>
<keyword evidence="3" id="KW-0808">Transferase</keyword>
<dbReference type="RefSeq" id="WP_191099752.1">
    <property type="nucleotide sequence ID" value="NZ_JACXXF010000004.1"/>
</dbReference>
<dbReference type="Proteomes" id="UP000627521">
    <property type="component" value="Unassembled WGS sequence"/>
</dbReference>
<dbReference type="PANTHER" id="PTHR23028:SF53">
    <property type="entry name" value="ACYL_TRANSF_3 DOMAIN-CONTAINING PROTEIN"/>
    <property type="match status" value="1"/>
</dbReference>
<feature type="transmembrane region" description="Helical" evidence="1">
    <location>
        <begin position="319"/>
        <end position="343"/>
    </location>
</feature>
<feature type="domain" description="Acyltransferase 3" evidence="2">
    <location>
        <begin position="6"/>
        <end position="336"/>
    </location>
</feature>
<keyword evidence="1" id="KW-0472">Membrane</keyword>
<accession>A0ABR8LVZ0</accession>
<evidence type="ECO:0000313" key="4">
    <source>
        <dbReference type="Proteomes" id="UP000627521"/>
    </source>
</evidence>
<dbReference type="InterPro" id="IPR002656">
    <property type="entry name" value="Acyl_transf_3_dom"/>
</dbReference>
<gene>
    <name evidence="3" type="ORF">IEG06_09880</name>
</gene>
<comment type="caution">
    <text evidence="3">The sequence shown here is derived from an EMBL/GenBank/DDBJ whole genome shotgun (WGS) entry which is preliminary data.</text>
</comment>
<dbReference type="InterPro" id="IPR050879">
    <property type="entry name" value="Acyltransferase_3"/>
</dbReference>
<feature type="transmembrane region" description="Helical" evidence="1">
    <location>
        <begin position="196"/>
        <end position="214"/>
    </location>
</feature>
<protein>
    <submittedName>
        <fullName evidence="3">Acyltransferase</fullName>
    </submittedName>
</protein>
<dbReference type="EMBL" id="JACXXH010000005">
    <property type="protein sequence ID" value="MBD3863761.1"/>
    <property type="molecule type" value="Genomic_DNA"/>
</dbReference>